<dbReference type="RefSeq" id="WP_274199081.1">
    <property type="nucleotide sequence ID" value="NZ_JAQZAO010000002.1"/>
</dbReference>
<protein>
    <submittedName>
        <fullName evidence="4">Oxidoreductase</fullName>
    </submittedName>
</protein>
<dbReference type="Proteomes" id="UP001300763">
    <property type="component" value="Unassembled WGS sequence"/>
</dbReference>
<feature type="chain" id="PRO_5045879719" evidence="3">
    <location>
        <begin position="18"/>
        <end position="343"/>
    </location>
</feature>
<dbReference type="EMBL" id="JAQZAO010000002">
    <property type="protein sequence ID" value="MDD7964525.1"/>
    <property type="molecule type" value="Genomic_DNA"/>
</dbReference>
<dbReference type="InterPro" id="IPR002347">
    <property type="entry name" value="SDR_fam"/>
</dbReference>
<dbReference type="InterPro" id="IPR036291">
    <property type="entry name" value="NAD(P)-bd_dom_sf"/>
</dbReference>
<reference evidence="4 5" key="1">
    <citation type="submission" date="2023-02" db="EMBL/GenBank/DDBJ databases">
        <title>Genome sequencing required for Actinomycetospora new species description.</title>
        <authorList>
            <person name="Saimee Y."/>
            <person name="Duangmal K."/>
        </authorList>
    </citation>
    <scope>NUCLEOTIDE SEQUENCE [LARGE SCALE GENOMIC DNA]</scope>
    <source>
        <strain evidence="4 5">DW7H6</strain>
    </source>
</reference>
<comment type="caution">
    <text evidence="4">The sequence shown here is derived from an EMBL/GenBank/DDBJ whole genome shotgun (WGS) entry which is preliminary data.</text>
</comment>
<name>A0ABT5SNW4_9PSEU</name>
<dbReference type="SUPFAM" id="SSF51735">
    <property type="entry name" value="NAD(P)-binding Rossmann-fold domains"/>
    <property type="match status" value="1"/>
</dbReference>
<evidence type="ECO:0000313" key="4">
    <source>
        <dbReference type="EMBL" id="MDD7964525.1"/>
    </source>
</evidence>
<sequence length="343" mass="36939">MFTRRSVLQMSALGASAGLVGVAAGRATAPGAETPDWTAADIPPQTGRRVVVTGGNGYPQDGRSGLGYHQALGLALAGAEVTIASRNQERGEEAARRIRAAAPTATVRFERLDLADLRSITAFVERLRAYGDRLDLLVNNAGVMARLHREVSVDGFERTFATNALGPFALSAQLRPLLQNGTDPRIVWMSSQRGHGGAVDFDDLQKERAYDHGRAYDDTKLGNLLLAFECDRRSRALGWRITSLAAHPGVARTNIVLDGPGPDTAEGWRFRYLPVMFQDPAQGALPILYAATSSQANGGGYYGPRGVGEIRGLPGITTVPENARDPRLWSAYWETLQRLSGVS</sequence>
<evidence type="ECO:0000256" key="2">
    <source>
        <dbReference type="ARBA" id="ARBA00023002"/>
    </source>
</evidence>
<dbReference type="Gene3D" id="3.40.50.720">
    <property type="entry name" value="NAD(P)-binding Rossmann-like Domain"/>
    <property type="match status" value="1"/>
</dbReference>
<comment type="similarity">
    <text evidence="1">Belongs to the short-chain dehydrogenases/reductases (SDR) family.</text>
</comment>
<keyword evidence="2" id="KW-0560">Oxidoreductase</keyword>
<organism evidence="4 5">
    <name type="scientific">Actinomycetospora lemnae</name>
    <dbReference type="NCBI Taxonomy" id="3019891"/>
    <lineage>
        <taxon>Bacteria</taxon>
        <taxon>Bacillati</taxon>
        <taxon>Actinomycetota</taxon>
        <taxon>Actinomycetes</taxon>
        <taxon>Pseudonocardiales</taxon>
        <taxon>Pseudonocardiaceae</taxon>
        <taxon>Actinomycetospora</taxon>
    </lineage>
</organism>
<dbReference type="PANTHER" id="PTHR24320">
    <property type="entry name" value="RETINOL DEHYDROGENASE"/>
    <property type="match status" value="1"/>
</dbReference>
<evidence type="ECO:0000256" key="3">
    <source>
        <dbReference type="SAM" id="SignalP"/>
    </source>
</evidence>
<accession>A0ABT5SNW4</accession>
<dbReference type="PANTHER" id="PTHR24320:SF148">
    <property type="entry name" value="NAD(P)-BINDING ROSSMANN-FOLD SUPERFAMILY PROTEIN"/>
    <property type="match status" value="1"/>
</dbReference>
<keyword evidence="3" id="KW-0732">Signal</keyword>
<evidence type="ECO:0000256" key="1">
    <source>
        <dbReference type="ARBA" id="ARBA00006484"/>
    </source>
</evidence>
<dbReference type="InterPro" id="IPR006311">
    <property type="entry name" value="TAT_signal"/>
</dbReference>
<dbReference type="NCBIfam" id="NF004846">
    <property type="entry name" value="PRK06197.1"/>
    <property type="match status" value="1"/>
</dbReference>
<gene>
    <name evidence="4" type="ORF">PGB27_04110</name>
</gene>
<feature type="signal peptide" evidence="3">
    <location>
        <begin position="1"/>
        <end position="17"/>
    </location>
</feature>
<evidence type="ECO:0000313" key="5">
    <source>
        <dbReference type="Proteomes" id="UP001300763"/>
    </source>
</evidence>
<proteinExistence type="inferred from homology"/>
<dbReference type="PROSITE" id="PS51318">
    <property type="entry name" value="TAT"/>
    <property type="match status" value="1"/>
</dbReference>
<dbReference type="Pfam" id="PF00106">
    <property type="entry name" value="adh_short"/>
    <property type="match status" value="1"/>
</dbReference>
<keyword evidence="5" id="KW-1185">Reference proteome</keyword>